<dbReference type="EMBL" id="FR854082">
    <property type="protein sequence ID" value="CCA83240.1"/>
    <property type="molecule type" value="Genomic_DNA"/>
</dbReference>
<accession>G2ZVV9</accession>
<protein>
    <submittedName>
        <fullName evidence="1">Uncharacterized protein</fullName>
    </submittedName>
</protein>
<organism evidence="1">
    <name type="scientific">blood disease bacterium R229</name>
    <dbReference type="NCBI Taxonomy" id="741978"/>
    <lineage>
        <taxon>Bacteria</taxon>
        <taxon>Pseudomonadati</taxon>
        <taxon>Pseudomonadota</taxon>
        <taxon>Betaproteobacteria</taxon>
        <taxon>Burkholderiales</taxon>
        <taxon>Burkholderiaceae</taxon>
        <taxon>Ralstonia</taxon>
        <taxon>Ralstonia solanacearum species complex</taxon>
    </lineage>
</organism>
<reference evidence="1" key="1">
    <citation type="journal article" date="2011" name="PLoS ONE">
        <title>Ralstonia syzygii, the Blood Disease Bacterium and some Asian R. solanacearum strains form a single genomic species despite divergent lifestyles.</title>
        <authorList>
            <person name="Remenant B."/>
            <person name="de Cambiaire J.C."/>
            <person name="Cellier G."/>
            <person name="Jacobs J.M."/>
            <person name="Mangenot S."/>
            <person name="Barbe V."/>
            <person name="Lajus A."/>
            <person name="Vallenet D."/>
            <person name="Medigue C."/>
            <person name="Fegan M."/>
            <person name="Allen C."/>
            <person name="Prior P."/>
        </authorList>
    </citation>
    <scope>NUCLEOTIDE SEQUENCE</scope>
    <source>
        <strain evidence="1">R229</strain>
    </source>
</reference>
<gene>
    <name evidence="1" type="ORF">BDB_mp60406</name>
</gene>
<dbReference type="AlphaFoldDB" id="G2ZVV9"/>
<evidence type="ECO:0000313" key="1">
    <source>
        <dbReference type="EMBL" id="CCA83240.1"/>
    </source>
</evidence>
<name>G2ZVV9_9RALS</name>
<reference evidence="1" key="2">
    <citation type="submission" date="2011-04" db="EMBL/GenBank/DDBJ databases">
        <authorList>
            <person name="Genoscope - CEA"/>
        </authorList>
    </citation>
    <scope>NUCLEOTIDE SEQUENCE</scope>
    <source>
        <strain evidence="1">R229</strain>
    </source>
</reference>
<proteinExistence type="predicted"/>
<sequence>MEVARVVLSGTLEAIFTEFVVLRYFKESVPVSSAALPLLTRYVVLEQKVVKRQHEHFIPLYPASCPTC</sequence>